<name>A0A834WZG0_9FABA</name>
<evidence type="ECO:0000313" key="1">
    <source>
        <dbReference type="EMBL" id="KAF7835314.1"/>
    </source>
</evidence>
<dbReference type="Proteomes" id="UP000634136">
    <property type="component" value="Unassembled WGS sequence"/>
</dbReference>
<organism evidence="1 2">
    <name type="scientific">Senna tora</name>
    <dbReference type="NCBI Taxonomy" id="362788"/>
    <lineage>
        <taxon>Eukaryota</taxon>
        <taxon>Viridiplantae</taxon>
        <taxon>Streptophyta</taxon>
        <taxon>Embryophyta</taxon>
        <taxon>Tracheophyta</taxon>
        <taxon>Spermatophyta</taxon>
        <taxon>Magnoliopsida</taxon>
        <taxon>eudicotyledons</taxon>
        <taxon>Gunneridae</taxon>
        <taxon>Pentapetalae</taxon>
        <taxon>rosids</taxon>
        <taxon>fabids</taxon>
        <taxon>Fabales</taxon>
        <taxon>Fabaceae</taxon>
        <taxon>Caesalpinioideae</taxon>
        <taxon>Cassia clade</taxon>
        <taxon>Senna</taxon>
    </lineage>
</organism>
<dbReference type="EMBL" id="JAAIUW010000004">
    <property type="protein sequence ID" value="KAF7835314.1"/>
    <property type="molecule type" value="Genomic_DNA"/>
</dbReference>
<protein>
    <submittedName>
        <fullName evidence="1">Plant/F14N23-31 protein</fullName>
    </submittedName>
</protein>
<comment type="caution">
    <text evidence="1">The sequence shown here is derived from an EMBL/GenBank/DDBJ whole genome shotgun (WGS) entry which is preliminary data.</text>
</comment>
<keyword evidence="2" id="KW-1185">Reference proteome</keyword>
<evidence type="ECO:0000313" key="2">
    <source>
        <dbReference type="Proteomes" id="UP000634136"/>
    </source>
</evidence>
<sequence>MLSEEECLLGYRRDHLIRSLLRNSFWLLFLHQYAFHKSIEEAWFDSLVIFDYDCDDDFYSVPNDVLSLNGIEEQFFSSFRAFTKESGFVGGKRLSSSRKKQSCKGRIDGYRRKVFCRISKGSLDRKPVILGVPDCSSFTNLAFHRSIEEA</sequence>
<accession>A0A834WZG0</accession>
<dbReference type="AlphaFoldDB" id="A0A834WZG0"/>
<reference evidence="1" key="1">
    <citation type="submission" date="2020-09" db="EMBL/GenBank/DDBJ databases">
        <title>Genome-Enabled Discovery of Anthraquinone Biosynthesis in Senna tora.</title>
        <authorList>
            <person name="Kang S.-H."/>
            <person name="Pandey R.P."/>
            <person name="Lee C.-M."/>
            <person name="Sim J.-S."/>
            <person name="Jeong J.-T."/>
            <person name="Choi B.-S."/>
            <person name="Jung M."/>
            <person name="Ginzburg D."/>
            <person name="Zhao K."/>
            <person name="Won S.Y."/>
            <person name="Oh T.-J."/>
            <person name="Yu Y."/>
            <person name="Kim N.-H."/>
            <person name="Lee O.R."/>
            <person name="Lee T.-H."/>
            <person name="Bashyal P."/>
            <person name="Kim T.-S."/>
            <person name="Lee W.-H."/>
            <person name="Kawkins C."/>
            <person name="Kim C.-K."/>
            <person name="Kim J.S."/>
            <person name="Ahn B.O."/>
            <person name="Rhee S.Y."/>
            <person name="Sohng J.K."/>
        </authorList>
    </citation>
    <scope>NUCLEOTIDE SEQUENCE</scope>
    <source>
        <tissue evidence="1">Leaf</tissue>
    </source>
</reference>
<proteinExistence type="predicted"/>
<gene>
    <name evidence="1" type="ORF">G2W53_010173</name>
</gene>